<dbReference type="AlphaFoldDB" id="A0A478EBC1"/>
<dbReference type="SUPFAM" id="SSF51735">
    <property type="entry name" value="NAD(P)-binding Rossmann-fold domains"/>
    <property type="match status" value="1"/>
</dbReference>
<evidence type="ECO:0000313" key="3">
    <source>
        <dbReference type="Proteomes" id="UP000053095"/>
    </source>
</evidence>
<evidence type="ECO:0000313" key="2">
    <source>
        <dbReference type="EMBL" id="GAM42264.1"/>
    </source>
</evidence>
<dbReference type="Proteomes" id="UP000053095">
    <property type="component" value="Unassembled WGS sequence"/>
</dbReference>
<dbReference type="Gene3D" id="3.90.25.10">
    <property type="entry name" value="UDP-galactose 4-epimerase, domain 1"/>
    <property type="match status" value="1"/>
</dbReference>
<evidence type="ECO:0000259" key="1">
    <source>
        <dbReference type="Pfam" id="PF13460"/>
    </source>
</evidence>
<dbReference type="Gene3D" id="3.40.50.720">
    <property type="entry name" value="NAD(P)-binding Rossmann-like Domain"/>
    <property type="match status" value="1"/>
</dbReference>
<dbReference type="PANTHER" id="PTHR47129:SF1">
    <property type="entry name" value="NMRA-LIKE DOMAIN-CONTAINING PROTEIN"/>
    <property type="match status" value="1"/>
</dbReference>
<proteinExistence type="predicted"/>
<sequence>MTLKYLISGATGGLGSRVLAHIAAHVPSSEYAAASSRESKRHYFEERGIAFRHADFNEPITLDAAFEDVENLFFVSMENFDNDWRVRQHKNVIEAAKRTGVKHVWYTSLSFGGLESDSKLGVQKAHLATEQLLQESGINYTAIREGLYAEIFPIFLGWYPESKKVYASNLGLITLTSRDDLAEANAKLMIRGGYNKETVLLTANEKIRESDILDIINKTTNRNVELIVLSPQEHVEMLKANDNRGKPQDYWDRVLGWHEGIAKGDAELSHPLLRELIGREPEAGSEAIRKVLLREPNATWPEATGAPVAGIAKEDITYEAFWAL</sequence>
<dbReference type="InterPro" id="IPR036291">
    <property type="entry name" value="NAD(P)-bd_dom_sf"/>
</dbReference>
<accession>A0A478EBC1</accession>
<name>A0A478EBC1_TALPI</name>
<dbReference type="Pfam" id="PF13460">
    <property type="entry name" value="NAD_binding_10"/>
    <property type="match status" value="1"/>
</dbReference>
<reference evidence="3" key="1">
    <citation type="journal article" date="2015" name="Genome Announc.">
        <title>Draft genome sequence of Talaromyces cellulolyticus strain Y-94, a source of lignocellulosic biomass-degrading enzymes.</title>
        <authorList>
            <person name="Fujii T."/>
            <person name="Koike H."/>
            <person name="Sawayama S."/>
            <person name="Yano S."/>
            <person name="Inoue H."/>
        </authorList>
    </citation>
    <scope>NUCLEOTIDE SEQUENCE [LARGE SCALE GENOMIC DNA]</scope>
    <source>
        <strain evidence="3">Y-94</strain>
    </source>
</reference>
<protein>
    <submittedName>
        <fullName evidence="2">NmrA-like family protein</fullName>
    </submittedName>
</protein>
<keyword evidence="3" id="KW-1185">Reference proteome</keyword>
<dbReference type="PANTHER" id="PTHR47129">
    <property type="entry name" value="QUINONE OXIDOREDUCTASE 2"/>
    <property type="match status" value="1"/>
</dbReference>
<dbReference type="InterPro" id="IPR016040">
    <property type="entry name" value="NAD(P)-bd_dom"/>
</dbReference>
<dbReference type="EMBL" id="DF933840">
    <property type="protein sequence ID" value="GAM42264.1"/>
    <property type="molecule type" value="Genomic_DNA"/>
</dbReference>
<organism evidence="2 3">
    <name type="scientific">Talaromyces pinophilus</name>
    <name type="common">Penicillium pinophilum</name>
    <dbReference type="NCBI Taxonomy" id="128442"/>
    <lineage>
        <taxon>Eukaryota</taxon>
        <taxon>Fungi</taxon>
        <taxon>Dikarya</taxon>
        <taxon>Ascomycota</taxon>
        <taxon>Pezizomycotina</taxon>
        <taxon>Eurotiomycetes</taxon>
        <taxon>Eurotiomycetidae</taxon>
        <taxon>Eurotiales</taxon>
        <taxon>Trichocomaceae</taxon>
        <taxon>Talaromyces</taxon>
        <taxon>Talaromyces sect. Talaromyces</taxon>
    </lineage>
</organism>
<feature type="domain" description="NAD(P)-binding" evidence="1">
    <location>
        <begin position="9"/>
        <end position="146"/>
    </location>
</feature>
<gene>
    <name evidence="2" type="ORF">TCE0_044f16066</name>
</gene>
<dbReference type="InterPro" id="IPR052718">
    <property type="entry name" value="NmrA-type_oxidoreductase"/>
</dbReference>